<dbReference type="Gene3D" id="2.120.10.70">
    <property type="entry name" value="Fucose-specific lectin"/>
    <property type="match status" value="2"/>
</dbReference>
<name>A0A2A2H1Q4_METBR</name>
<dbReference type="PANTHER" id="PTHR36842">
    <property type="entry name" value="PROTEIN TOLB HOMOLOG"/>
    <property type="match status" value="1"/>
</dbReference>
<dbReference type="OrthoDB" id="70388at2157"/>
<dbReference type="Gene3D" id="3.30.1920.20">
    <property type="match status" value="1"/>
</dbReference>
<dbReference type="InterPro" id="IPR035986">
    <property type="entry name" value="PKD_dom_sf"/>
</dbReference>
<dbReference type="InterPro" id="IPR022409">
    <property type="entry name" value="PKD/Chitinase_dom"/>
</dbReference>
<protein>
    <recommendedName>
        <fullName evidence="2">PKD domain-containing protein</fullName>
    </recommendedName>
</protein>
<dbReference type="SMART" id="SM00089">
    <property type="entry name" value="PKD"/>
    <property type="match status" value="1"/>
</dbReference>
<feature type="domain" description="PKD" evidence="2">
    <location>
        <begin position="278"/>
        <end position="364"/>
    </location>
</feature>
<dbReference type="SUPFAM" id="SSF49299">
    <property type="entry name" value="PKD domain"/>
    <property type="match status" value="1"/>
</dbReference>
<dbReference type="Proteomes" id="UP000217784">
    <property type="component" value="Unassembled WGS sequence"/>
</dbReference>
<keyword evidence="1" id="KW-0732">Signal</keyword>
<dbReference type="InterPro" id="IPR000601">
    <property type="entry name" value="PKD_dom"/>
</dbReference>
<dbReference type="CDD" id="cd00146">
    <property type="entry name" value="PKD"/>
    <property type="match status" value="1"/>
</dbReference>
<evidence type="ECO:0000256" key="1">
    <source>
        <dbReference type="ARBA" id="ARBA00022729"/>
    </source>
</evidence>
<proteinExistence type="predicted"/>
<dbReference type="InterPro" id="IPR032812">
    <property type="entry name" value="SbsA_Ig"/>
</dbReference>
<dbReference type="RefSeq" id="WP_069585803.1">
    <property type="nucleotide sequence ID" value="NZ_LMVM01000039.1"/>
</dbReference>
<dbReference type="Pfam" id="PF13205">
    <property type="entry name" value="Big_5"/>
    <property type="match status" value="1"/>
</dbReference>
<dbReference type="Gene3D" id="2.60.40.10">
    <property type="entry name" value="Immunoglobulins"/>
    <property type="match status" value="1"/>
</dbReference>
<organism evidence="3 4">
    <name type="scientific">Methanobacterium bryantii</name>
    <dbReference type="NCBI Taxonomy" id="2161"/>
    <lineage>
        <taxon>Archaea</taxon>
        <taxon>Methanobacteriati</taxon>
        <taxon>Methanobacteriota</taxon>
        <taxon>Methanomada group</taxon>
        <taxon>Methanobacteria</taxon>
        <taxon>Methanobacteriales</taxon>
        <taxon>Methanobacteriaceae</taxon>
        <taxon>Methanobacterium</taxon>
    </lineage>
</organism>
<dbReference type="PROSITE" id="PS50093">
    <property type="entry name" value="PKD"/>
    <property type="match status" value="1"/>
</dbReference>
<evidence type="ECO:0000259" key="2">
    <source>
        <dbReference type="PROSITE" id="PS50093"/>
    </source>
</evidence>
<dbReference type="EMBL" id="LMVM01000039">
    <property type="protein sequence ID" value="PAV03250.1"/>
    <property type="molecule type" value="Genomic_DNA"/>
</dbReference>
<dbReference type="Pfam" id="PF13287">
    <property type="entry name" value="Fn3_assoc"/>
    <property type="match status" value="1"/>
</dbReference>
<comment type="caution">
    <text evidence="3">The sequence shown here is derived from an EMBL/GenBank/DDBJ whole genome shotgun (WGS) entry which is preliminary data.</text>
</comment>
<dbReference type="PANTHER" id="PTHR36842:SF1">
    <property type="entry name" value="PROTEIN TOLB"/>
    <property type="match status" value="1"/>
</dbReference>
<reference evidence="3 4" key="1">
    <citation type="journal article" date="2017" name="BMC Genomics">
        <title>Genomic analysis of methanogenic archaea reveals a shift towards energy conservation.</title>
        <authorList>
            <person name="Gilmore S.P."/>
            <person name="Henske J.K."/>
            <person name="Sexton J.A."/>
            <person name="Solomon K.V."/>
            <person name="Seppala S."/>
            <person name="Yoo J.I."/>
            <person name="Huyett L.M."/>
            <person name="Pressman A."/>
            <person name="Cogan J.Z."/>
            <person name="Kivenson V."/>
            <person name="Peng X."/>
            <person name="Tan Y."/>
            <person name="Valentine D.L."/>
            <person name="O'Malley M.A."/>
        </authorList>
    </citation>
    <scope>NUCLEOTIDE SEQUENCE [LARGE SCALE GENOMIC DNA]</scope>
    <source>
        <strain evidence="3 4">M.o.H.</strain>
    </source>
</reference>
<dbReference type="FunFam" id="2.60.40.10:FF:000270">
    <property type="entry name" value="Cell surface protein"/>
    <property type="match status" value="1"/>
</dbReference>
<keyword evidence="4" id="KW-1185">Reference proteome</keyword>
<dbReference type="InterPro" id="IPR026876">
    <property type="entry name" value="Fn3_assoc_repeat"/>
</dbReference>
<gene>
    <name evidence="3" type="ORF">ASJ80_04415</name>
</gene>
<evidence type="ECO:0000313" key="3">
    <source>
        <dbReference type="EMBL" id="PAV03250.1"/>
    </source>
</evidence>
<dbReference type="Pfam" id="PF18911">
    <property type="entry name" value="PKD_4"/>
    <property type="match status" value="1"/>
</dbReference>
<sequence length="1318" mass="143382">MKNWGRCVIFIALICALMLIFSGSVSADNVNSTNSTTPISDYNDVYINTTDNTSYYMQDLGSGGGLNAVHVSANSTSGANYGQYTITSNQSGVFYVTDTGGRGYQDDVILMIAVNGTIPDDFAVHIKASGYTWTPTDARDTAPDISSVTYQAVTIDKTFYKSDFIYGPQNWKLAGGDTAYPIFYGEDMNDSSNMFYILFVDLHAGLLGSNYPGGNTFINYGNVKVNYSFDNLYSLAAFNVYSWNANTTHGQGMGWTNSILPGQTGGPSGYAVMGSPKANAAFTTDVSSGLVPLTVHFTSKSTGVKPLTYAWDFDNDGVIDSTEQNPTYTYNAAGNYTVKLTVTNDHGNSEITQYIVVKIIDVSSDIANGAYNTLKTVTLTAGDNLYPNPKIYYTLNGSDPTTSSILYKDPITFSDEGTITLKFIAVDDAGNVSDIVTRTYTIDKTSPTASADIAGGTYNTRKSVTLTAIDIIDSNPVIYYTTDGTDPRTSSTRVQYTSSLLINTNTTLKFATVDDAGNWSPVYTETYIMADITAPIASASLLGGLYTSDQDVELSAVDEMDLNPKIYYTRDSSNPTTNSTLYTWPIDINTIGTTVLKFIAADAAGHISNVTTITYTLDKPGAGGTWNSTIIDSSGEYNSIAVDKSGNPHIAYYQVAQSDTDYPELKYAYKDSKGWHIEIVDSTKAGAGFYVSLVLDSSGNPHMVYGEVFGQDTVDKLKYAYKDSTGWHIIILDQNSYISYINLVLYNDQPRISYYNNSANNGAGELQYMYKNGTKWVIENVTPKSSGGRWNSLAVDSNGNPRISYYDIVSGPVQGSLRYAERTSDGVWKTTIVDGNMLDLLNVGAWNSLALDSSGNPCISYNVNNGTNGSLKYAYWNGTKWITEVVSNLKSLCSKLVLTQSDSPLIVYQDSTTQNLKYAYKEGSGWITDNYIDTVDGVGQWISLTLSPSGIPNVSYTTANSRLKYAYLVPFILHASICGGNYNTTQMVNLTSTAGTTIYYTKDGSDPRKSSTKIKYTSPVMVNSTMTLKFAAVDSATNWSSVYIETYTITDNISPTVGANVPSGLYNTAKSVSLSMSEIGTIYYTTNGITPTKISIKYTGPISIGSTTTLKFLAVDGAGNLSPVYTVNYTIDKTAPKASVSVPSGYYNANKAVTLKMSESGTIYYTKNGSTPTTSSTKYTGQISITSSTTLKFLAVDKAGNKSPVYTVKYVIDKTRPYVKSMYPKKSSTGISRSKTLYIKFSENIKTSINWSKVYIKNLKTGKKIAVSKLIKNNILYLKTGKRSAYTWYQIYIPASAIKDVAGNNGIGYTWKFKTGKY</sequence>
<dbReference type="Pfam" id="PF13290">
    <property type="entry name" value="CHB_HEX_C_1"/>
    <property type="match status" value="5"/>
</dbReference>
<dbReference type="InterPro" id="IPR059177">
    <property type="entry name" value="GH29D-like_dom"/>
</dbReference>
<evidence type="ECO:0000313" key="4">
    <source>
        <dbReference type="Proteomes" id="UP000217784"/>
    </source>
</evidence>
<accession>A0A2A2H1Q4</accession>
<dbReference type="InterPro" id="IPR013783">
    <property type="entry name" value="Ig-like_fold"/>
</dbReference>